<dbReference type="InterPro" id="IPR037185">
    <property type="entry name" value="EmrE-like"/>
</dbReference>
<keyword evidence="3 6" id="KW-0812">Transmembrane</keyword>
<feature type="domain" description="EamA" evidence="7">
    <location>
        <begin position="2"/>
        <end position="133"/>
    </location>
</feature>
<feature type="transmembrane region" description="Helical" evidence="6">
    <location>
        <begin position="89"/>
        <end position="110"/>
    </location>
</feature>
<comment type="subcellular location">
    <subcellularLocation>
        <location evidence="1">Cell membrane</location>
        <topology evidence="1">Multi-pass membrane protein</topology>
    </subcellularLocation>
</comment>
<evidence type="ECO:0000256" key="1">
    <source>
        <dbReference type="ARBA" id="ARBA00004651"/>
    </source>
</evidence>
<keyword evidence="4 6" id="KW-1133">Transmembrane helix</keyword>
<comment type="caution">
    <text evidence="8">The sequence shown here is derived from an EMBL/GenBank/DDBJ whole genome shotgun (WGS) entry which is preliminary data.</text>
</comment>
<accession>A0A1F7IQX3</accession>
<name>A0A1F7IQX3_9BACT</name>
<feature type="transmembrane region" description="Helical" evidence="6">
    <location>
        <begin position="122"/>
        <end position="142"/>
    </location>
</feature>
<dbReference type="EMBL" id="MGAL01000050">
    <property type="protein sequence ID" value="OGK45769.1"/>
    <property type="molecule type" value="Genomic_DNA"/>
</dbReference>
<feature type="transmembrane region" description="Helical" evidence="6">
    <location>
        <begin position="274"/>
        <end position="290"/>
    </location>
</feature>
<evidence type="ECO:0000256" key="5">
    <source>
        <dbReference type="ARBA" id="ARBA00023136"/>
    </source>
</evidence>
<protein>
    <recommendedName>
        <fullName evidence="7">EamA domain-containing protein</fullName>
    </recommendedName>
</protein>
<dbReference type="InterPro" id="IPR050638">
    <property type="entry name" value="AA-Vitamin_Transporters"/>
</dbReference>
<dbReference type="AlphaFoldDB" id="A0A1F7IQX3"/>
<feature type="transmembrane region" description="Helical" evidence="6">
    <location>
        <begin position="249"/>
        <end position="268"/>
    </location>
</feature>
<proteinExistence type="predicted"/>
<sequence>MPGVLAILIANLIWGVAPPIFKFVLTDIPPFTLGFIRFFVAGLIFVPFILKNGRSLKGKYLMHIIFGGIWGISINVAFFFLGLKLAPSINVHIIGSLGPIVLYILSLIILKEKAHPQIIKGMLISLLGAVIIVFAPIIQAGIKHDTTYSISSQIIGNIFFIMSMLGAVFMIIHIKKVAAKVDTSTITGIQFFVGAISFLPFMLNELKTWSFSELTSVSWIGILYGIFLSSALAYYLHNFAIKKIPAQQIGIYGYIMPVVAVIVAIPLLKEYPDLFFIVGAAFVFLGMFISERHPHYQKLHKRLHQ</sequence>
<dbReference type="SUPFAM" id="SSF103481">
    <property type="entry name" value="Multidrug resistance efflux transporter EmrE"/>
    <property type="match status" value="2"/>
</dbReference>
<feature type="domain" description="EamA" evidence="7">
    <location>
        <begin position="155"/>
        <end position="289"/>
    </location>
</feature>
<dbReference type="PANTHER" id="PTHR32322:SF18">
    <property type="entry name" value="S-ADENOSYLMETHIONINE_S-ADENOSYLHOMOCYSTEINE TRANSPORTER"/>
    <property type="match status" value="1"/>
</dbReference>
<feature type="transmembrane region" description="Helical" evidence="6">
    <location>
        <begin position="216"/>
        <end position="237"/>
    </location>
</feature>
<keyword evidence="5 6" id="KW-0472">Membrane</keyword>
<dbReference type="InterPro" id="IPR000620">
    <property type="entry name" value="EamA_dom"/>
</dbReference>
<evidence type="ECO:0000313" key="9">
    <source>
        <dbReference type="Proteomes" id="UP000177141"/>
    </source>
</evidence>
<evidence type="ECO:0000256" key="6">
    <source>
        <dbReference type="SAM" id="Phobius"/>
    </source>
</evidence>
<dbReference type="PANTHER" id="PTHR32322">
    <property type="entry name" value="INNER MEMBRANE TRANSPORTER"/>
    <property type="match status" value="1"/>
</dbReference>
<dbReference type="Pfam" id="PF00892">
    <property type="entry name" value="EamA"/>
    <property type="match status" value="2"/>
</dbReference>
<dbReference type="Proteomes" id="UP000177141">
    <property type="component" value="Unassembled WGS sequence"/>
</dbReference>
<organism evidence="8 9">
    <name type="scientific">Candidatus Roizmanbacteria bacterium RIFCSPLOWO2_01_FULL_38_12</name>
    <dbReference type="NCBI Taxonomy" id="1802061"/>
    <lineage>
        <taxon>Bacteria</taxon>
        <taxon>Candidatus Roizmaniibacteriota</taxon>
    </lineage>
</organism>
<feature type="transmembrane region" description="Helical" evidence="6">
    <location>
        <begin position="154"/>
        <end position="174"/>
    </location>
</feature>
<evidence type="ECO:0000256" key="2">
    <source>
        <dbReference type="ARBA" id="ARBA00022475"/>
    </source>
</evidence>
<reference evidence="8 9" key="1">
    <citation type="journal article" date="2016" name="Nat. Commun.">
        <title>Thousands of microbial genomes shed light on interconnected biogeochemical processes in an aquifer system.</title>
        <authorList>
            <person name="Anantharaman K."/>
            <person name="Brown C.T."/>
            <person name="Hug L.A."/>
            <person name="Sharon I."/>
            <person name="Castelle C.J."/>
            <person name="Probst A.J."/>
            <person name="Thomas B.C."/>
            <person name="Singh A."/>
            <person name="Wilkins M.J."/>
            <person name="Karaoz U."/>
            <person name="Brodie E.L."/>
            <person name="Williams K.H."/>
            <person name="Hubbard S.S."/>
            <person name="Banfield J.F."/>
        </authorList>
    </citation>
    <scope>NUCLEOTIDE SEQUENCE [LARGE SCALE GENOMIC DNA]</scope>
</reference>
<dbReference type="STRING" id="1802061.A3A93_05100"/>
<evidence type="ECO:0000313" key="8">
    <source>
        <dbReference type="EMBL" id="OGK45769.1"/>
    </source>
</evidence>
<dbReference type="GO" id="GO:0005886">
    <property type="term" value="C:plasma membrane"/>
    <property type="evidence" value="ECO:0007669"/>
    <property type="project" value="UniProtKB-SubCell"/>
</dbReference>
<feature type="transmembrane region" description="Helical" evidence="6">
    <location>
        <begin position="62"/>
        <end position="83"/>
    </location>
</feature>
<gene>
    <name evidence="8" type="ORF">A3A93_05100</name>
</gene>
<feature type="transmembrane region" description="Helical" evidence="6">
    <location>
        <begin position="186"/>
        <end position="204"/>
    </location>
</feature>
<evidence type="ECO:0000256" key="4">
    <source>
        <dbReference type="ARBA" id="ARBA00022989"/>
    </source>
</evidence>
<feature type="transmembrane region" description="Helical" evidence="6">
    <location>
        <begin position="31"/>
        <end position="50"/>
    </location>
</feature>
<evidence type="ECO:0000259" key="7">
    <source>
        <dbReference type="Pfam" id="PF00892"/>
    </source>
</evidence>
<keyword evidence="2" id="KW-1003">Cell membrane</keyword>
<evidence type="ECO:0000256" key="3">
    <source>
        <dbReference type="ARBA" id="ARBA00022692"/>
    </source>
</evidence>